<reference evidence="1 2" key="1">
    <citation type="submission" date="2015-01" db="EMBL/GenBank/DDBJ databases">
        <title>The Genome Sequence of Rhinocladiella mackenzie CBS 650.93.</title>
        <authorList>
            <consortium name="The Broad Institute Genomics Platform"/>
            <person name="Cuomo C."/>
            <person name="de Hoog S."/>
            <person name="Gorbushina A."/>
            <person name="Stielow B."/>
            <person name="Teixiera M."/>
            <person name="Abouelleil A."/>
            <person name="Chapman S.B."/>
            <person name="Priest M."/>
            <person name="Young S.K."/>
            <person name="Wortman J."/>
            <person name="Nusbaum C."/>
            <person name="Birren B."/>
        </authorList>
    </citation>
    <scope>NUCLEOTIDE SEQUENCE [LARGE SCALE GENOMIC DNA]</scope>
    <source>
        <strain evidence="1 2">CBS 650.93</strain>
    </source>
</reference>
<gene>
    <name evidence="1" type="ORF">Z518_00537</name>
</gene>
<accession>A0A0D2G478</accession>
<evidence type="ECO:0000313" key="1">
    <source>
        <dbReference type="EMBL" id="KIX09457.1"/>
    </source>
</evidence>
<sequence length="79" mass="8408">MHMTKQCAELTLRSYVGTVNTGRPNPNHVIPQTAAGAMNSLIAAAKEASVKQFVYDSSVATVAMPMSDAPFHIGENDSE</sequence>
<dbReference type="Gene3D" id="3.40.50.720">
    <property type="entry name" value="NAD(P)-binding Rossmann-like Domain"/>
    <property type="match status" value="1"/>
</dbReference>
<evidence type="ECO:0008006" key="3">
    <source>
        <dbReference type="Google" id="ProtNLM"/>
    </source>
</evidence>
<dbReference type="OrthoDB" id="2735536at2759"/>
<dbReference type="AlphaFoldDB" id="A0A0D2G478"/>
<dbReference type="EMBL" id="KN847475">
    <property type="protein sequence ID" value="KIX09457.1"/>
    <property type="molecule type" value="Genomic_DNA"/>
</dbReference>
<protein>
    <recommendedName>
        <fullName evidence="3">3-beta hydroxysteroid dehydrogenase/isomerase domain-containing protein</fullName>
    </recommendedName>
</protein>
<dbReference type="Proteomes" id="UP000053617">
    <property type="component" value="Unassembled WGS sequence"/>
</dbReference>
<dbReference type="GeneID" id="25288608"/>
<evidence type="ECO:0000313" key="2">
    <source>
        <dbReference type="Proteomes" id="UP000053617"/>
    </source>
</evidence>
<organism evidence="1 2">
    <name type="scientific">Rhinocladiella mackenziei CBS 650.93</name>
    <dbReference type="NCBI Taxonomy" id="1442369"/>
    <lineage>
        <taxon>Eukaryota</taxon>
        <taxon>Fungi</taxon>
        <taxon>Dikarya</taxon>
        <taxon>Ascomycota</taxon>
        <taxon>Pezizomycotina</taxon>
        <taxon>Eurotiomycetes</taxon>
        <taxon>Chaetothyriomycetidae</taxon>
        <taxon>Chaetothyriales</taxon>
        <taxon>Herpotrichiellaceae</taxon>
        <taxon>Rhinocladiella</taxon>
    </lineage>
</organism>
<keyword evidence="2" id="KW-1185">Reference proteome</keyword>
<dbReference type="RefSeq" id="XP_013276593.1">
    <property type="nucleotide sequence ID" value="XM_013421139.1"/>
</dbReference>
<dbReference type="HOGENOM" id="CLU_2607302_0_0_1"/>
<dbReference type="VEuPathDB" id="FungiDB:Z518_00537"/>
<name>A0A0D2G478_9EURO</name>
<proteinExistence type="predicted"/>